<accession>A0A7G9Z888</accession>
<gene>
    <name evidence="2" type="ORF">LPLLKDDP_00003</name>
</gene>
<dbReference type="Pfam" id="PF18480">
    <property type="entry name" value="DUF5615"/>
    <property type="match status" value="1"/>
</dbReference>
<dbReference type="InterPro" id="IPR041049">
    <property type="entry name" value="DUF5615"/>
</dbReference>
<name>A0A7G9Z888_9EURY</name>
<organism evidence="2">
    <name type="scientific">Candidatus Methanophaga sp. ANME-1 ERB7</name>
    <dbReference type="NCBI Taxonomy" id="2759913"/>
    <lineage>
        <taxon>Archaea</taxon>
        <taxon>Methanobacteriati</taxon>
        <taxon>Methanobacteriota</taxon>
        <taxon>Stenosarchaea group</taxon>
        <taxon>Methanomicrobia</taxon>
        <taxon>Candidatus Methanophagales</taxon>
        <taxon>Candidatus Methanophagaceae</taxon>
        <taxon>Candidatus Methanophaga</taxon>
    </lineage>
</organism>
<reference evidence="2" key="1">
    <citation type="submission" date="2020-06" db="EMBL/GenBank/DDBJ databases">
        <title>Unique genomic features of the anaerobic methanotrophic archaea.</title>
        <authorList>
            <person name="Chadwick G.L."/>
            <person name="Skennerton C.T."/>
            <person name="Laso-Perez R."/>
            <person name="Leu A.O."/>
            <person name="Speth D.R."/>
            <person name="Yu H."/>
            <person name="Morgan-Lang C."/>
            <person name="Hatzenpichler R."/>
            <person name="Goudeau D."/>
            <person name="Malmstrom R."/>
            <person name="Brazelton W.J."/>
            <person name="Woyke T."/>
            <person name="Hallam S.J."/>
            <person name="Tyson G.W."/>
            <person name="Wegener G."/>
            <person name="Boetius A."/>
            <person name="Orphan V."/>
        </authorList>
    </citation>
    <scope>NUCLEOTIDE SEQUENCE</scope>
</reference>
<dbReference type="AlphaFoldDB" id="A0A7G9Z888"/>
<dbReference type="EMBL" id="MT631657">
    <property type="protein sequence ID" value="QNO56472.1"/>
    <property type="molecule type" value="Genomic_DNA"/>
</dbReference>
<evidence type="ECO:0000313" key="2">
    <source>
        <dbReference type="EMBL" id="QNO56472.1"/>
    </source>
</evidence>
<evidence type="ECO:0000259" key="1">
    <source>
        <dbReference type="Pfam" id="PF18480"/>
    </source>
</evidence>
<protein>
    <recommendedName>
        <fullName evidence="1">DUF5615 domain-containing protein</fullName>
    </recommendedName>
</protein>
<proteinExistence type="predicted"/>
<feature type="domain" description="DUF5615" evidence="1">
    <location>
        <begin position="1"/>
        <end position="106"/>
    </location>
</feature>
<sequence length="116" mass="13710">MKFIVDENISHRTIKFLNELGHDVKGVPEHLKGSDDETIVNLAIEEDRFVITLDRDFGRIYYFSRREEVGIIVLRIRLPTVERVNLVLEKFLRTANLEELGKCLIVLDEKKFRVRR</sequence>